<comment type="similarity">
    <text evidence="2">Belongs to the UVSSA family.</text>
</comment>
<evidence type="ECO:0000313" key="12">
    <source>
        <dbReference type="EMBL" id="KAH7640626.1"/>
    </source>
</evidence>
<evidence type="ECO:0000256" key="1">
    <source>
        <dbReference type="ARBA" id="ARBA00004286"/>
    </source>
</evidence>
<keyword evidence="7" id="KW-0862">Zinc</keyword>
<dbReference type="InterPro" id="IPR018610">
    <property type="entry name" value="UVSSA"/>
</dbReference>
<dbReference type="PROSITE" id="PS00018">
    <property type="entry name" value="EF_HAND_1"/>
    <property type="match status" value="1"/>
</dbReference>
<evidence type="ECO:0000256" key="9">
    <source>
        <dbReference type="ARBA" id="ARBA00023204"/>
    </source>
</evidence>
<keyword evidence="8 10" id="KW-0175">Coiled coil</keyword>
<dbReference type="GO" id="GO:0009411">
    <property type="term" value="P:response to UV"/>
    <property type="evidence" value="ECO:0007669"/>
    <property type="project" value="InterPro"/>
</dbReference>
<comment type="caution">
    <text evidence="12">The sequence shown here is derived from an EMBL/GenBank/DDBJ whole genome shotgun (WGS) entry which is preliminary data.</text>
</comment>
<keyword evidence="3" id="KW-0158">Chromosome</keyword>
<keyword evidence="4" id="KW-0479">Metal-binding</keyword>
<evidence type="ECO:0000256" key="2">
    <source>
        <dbReference type="ARBA" id="ARBA00009240"/>
    </source>
</evidence>
<dbReference type="InterPro" id="IPR008942">
    <property type="entry name" value="ENTH_VHS"/>
</dbReference>
<evidence type="ECO:0000256" key="6">
    <source>
        <dbReference type="ARBA" id="ARBA00022771"/>
    </source>
</evidence>
<dbReference type="InterPro" id="IPR049431">
    <property type="entry name" value="UVSSA_C"/>
</dbReference>
<dbReference type="GO" id="GO:0005694">
    <property type="term" value="C:chromosome"/>
    <property type="evidence" value="ECO:0007669"/>
    <property type="project" value="UniProtKB-SubCell"/>
</dbReference>
<dbReference type="InterPro" id="IPR049408">
    <property type="entry name" value="UVSSA_N_a-solenoid_rpt"/>
</dbReference>
<feature type="coiled-coil region" evidence="10">
    <location>
        <begin position="178"/>
        <end position="205"/>
    </location>
</feature>
<evidence type="ECO:0000256" key="3">
    <source>
        <dbReference type="ARBA" id="ARBA00022454"/>
    </source>
</evidence>
<keyword evidence="6" id="KW-0863">Zinc-finger</keyword>
<dbReference type="OrthoDB" id="5594015at2759"/>
<evidence type="ECO:0000256" key="4">
    <source>
        <dbReference type="ARBA" id="ARBA00022723"/>
    </source>
</evidence>
<proteinExistence type="inferred from homology"/>
<dbReference type="Proteomes" id="UP000828236">
    <property type="component" value="Unassembled WGS sequence"/>
</dbReference>
<dbReference type="GO" id="GO:0008270">
    <property type="term" value="F:zinc ion binding"/>
    <property type="evidence" value="ECO:0007669"/>
    <property type="project" value="UniProtKB-KW"/>
</dbReference>
<reference evidence="12" key="2">
    <citation type="journal article" date="2021" name="World Allergy Organ. J.">
        <title>Chromosome-level assembly of Dermatophagoides farinae genome and transcriptome reveals two novel allergens Der f 37 and Der f 39.</title>
        <authorList>
            <person name="Chen J."/>
            <person name="Cai Z."/>
            <person name="Fan D."/>
            <person name="Hu J."/>
            <person name="Hou Y."/>
            <person name="He Y."/>
            <person name="Zhang Z."/>
            <person name="Zhao Z."/>
            <person name="Gao P."/>
            <person name="Hu W."/>
            <person name="Sun J."/>
            <person name="Li J."/>
            <person name="Ji K."/>
        </authorList>
    </citation>
    <scope>NUCLEOTIDE SEQUENCE</scope>
    <source>
        <strain evidence="12">JKM2019</strain>
    </source>
</reference>
<gene>
    <name evidence="12" type="ORF">HUG17_8095</name>
</gene>
<feature type="domain" description="UV-stimulated scaffold protein A C-terminal" evidence="11">
    <location>
        <begin position="336"/>
        <end position="411"/>
    </location>
</feature>
<evidence type="ECO:0000256" key="8">
    <source>
        <dbReference type="ARBA" id="ARBA00023054"/>
    </source>
</evidence>
<dbReference type="InterPro" id="IPR018247">
    <property type="entry name" value="EF_Hand_1_Ca_BS"/>
</dbReference>
<name>A0A9D4SGC9_DERFA</name>
<dbReference type="Pfam" id="PF20867">
    <property type="entry name" value="UVSSA_N"/>
    <property type="match status" value="1"/>
</dbReference>
<evidence type="ECO:0000259" key="11">
    <source>
        <dbReference type="Pfam" id="PF09740"/>
    </source>
</evidence>
<sequence length="485" mass="57001">MDTTTSIEELIEKLTTNGGEELDRKQLSTFKKYCKAERDNNEVFKYLYRLIYHRLKQNHAQIRYSSFLIIDYLFERSRLFRLIVCENLQNVLELCLDMTLSNSRIDNSGRENLEQSSTHHKSLRPKIWANKLHTKILDRFQYWFSEFADDYPTLSHYHKLLIEKKAFTVQQSSVQWQRIIANETIEQLRKDFDELENDVNLLIIQIDSCFELLIPKINIIENNECNNQTNDNHSNIRPMQGLSFNIILVSKIEIVRDKSNNVIIDNLHELCKELNNIGRKIGLLETHSKFANDVLGDDIKQLRMKIVSILSKENDIKIIEESSSVVDNDDSDDLDEDDFEEVAETEDKILLAKMEQDKNEKNQQVMSSTIIAENQCRALLPSGRLCPRRDLINCPFHGKIIPRDEEGLPLDGELRQQELDAKFQRESNEWKDPRYLRILSEQIGKDLRLNIKRKRNTSQTLINLKQLNSTPRQRLKSKLKIKLKK</sequence>
<protein>
    <submittedName>
        <fullName evidence="12">Duf2043 domain containing protein</fullName>
    </submittedName>
</protein>
<keyword evidence="9" id="KW-0234">DNA repair</keyword>
<comment type="subcellular location">
    <subcellularLocation>
        <location evidence="1">Chromosome</location>
    </subcellularLocation>
</comment>
<dbReference type="GO" id="GO:0006283">
    <property type="term" value="P:transcription-coupled nucleotide-excision repair"/>
    <property type="evidence" value="ECO:0007669"/>
    <property type="project" value="TreeGrafter"/>
</dbReference>
<dbReference type="EMBL" id="SDOV01000005">
    <property type="protein sequence ID" value="KAH7640626.1"/>
    <property type="molecule type" value="Genomic_DNA"/>
</dbReference>
<dbReference type="GO" id="GO:0000993">
    <property type="term" value="F:RNA polymerase II complex binding"/>
    <property type="evidence" value="ECO:0007669"/>
    <property type="project" value="TreeGrafter"/>
</dbReference>
<keyword evidence="5" id="KW-0227">DNA damage</keyword>
<evidence type="ECO:0000256" key="7">
    <source>
        <dbReference type="ARBA" id="ARBA00022833"/>
    </source>
</evidence>
<evidence type="ECO:0000256" key="10">
    <source>
        <dbReference type="SAM" id="Coils"/>
    </source>
</evidence>
<dbReference type="PANTHER" id="PTHR28670:SF1">
    <property type="entry name" value="UV-STIMULATED SCAFFOLD PROTEIN A"/>
    <property type="match status" value="1"/>
</dbReference>
<accession>A0A9D4SGC9</accession>
<dbReference type="AlphaFoldDB" id="A0A9D4SGC9"/>
<dbReference type="SUPFAM" id="SSF48464">
    <property type="entry name" value="ENTH/VHS domain"/>
    <property type="match status" value="1"/>
</dbReference>
<reference evidence="12" key="1">
    <citation type="submission" date="2020-06" db="EMBL/GenBank/DDBJ databases">
        <authorList>
            <person name="Ji K."/>
            <person name="Li J."/>
        </authorList>
    </citation>
    <scope>NUCLEOTIDE SEQUENCE</scope>
    <source>
        <strain evidence="12">JKM2019</strain>
        <tissue evidence="12">Whole body</tissue>
    </source>
</reference>
<dbReference type="PANTHER" id="PTHR28670">
    <property type="entry name" value="UV-STIMULATED SCAFFOLD PROTEIN A"/>
    <property type="match status" value="1"/>
</dbReference>
<evidence type="ECO:0000256" key="5">
    <source>
        <dbReference type="ARBA" id="ARBA00022763"/>
    </source>
</evidence>
<organism evidence="12">
    <name type="scientific">Dermatophagoides farinae</name>
    <name type="common">American house dust mite</name>
    <dbReference type="NCBI Taxonomy" id="6954"/>
    <lineage>
        <taxon>Eukaryota</taxon>
        <taxon>Metazoa</taxon>
        <taxon>Ecdysozoa</taxon>
        <taxon>Arthropoda</taxon>
        <taxon>Chelicerata</taxon>
        <taxon>Arachnida</taxon>
        <taxon>Acari</taxon>
        <taxon>Acariformes</taxon>
        <taxon>Sarcoptiformes</taxon>
        <taxon>Astigmata</taxon>
        <taxon>Psoroptidia</taxon>
        <taxon>Analgoidea</taxon>
        <taxon>Pyroglyphidae</taxon>
        <taxon>Dermatophagoidinae</taxon>
        <taxon>Dermatophagoides</taxon>
    </lineage>
</organism>
<dbReference type="Pfam" id="PF09740">
    <property type="entry name" value="DUF2043"/>
    <property type="match status" value="1"/>
</dbReference>